<evidence type="ECO:0000256" key="2">
    <source>
        <dbReference type="ARBA" id="ARBA00013064"/>
    </source>
</evidence>
<feature type="domain" description="Tyrosine-protein phosphatase" evidence="5">
    <location>
        <begin position="16"/>
        <end position="157"/>
    </location>
</feature>
<dbReference type="PANTHER" id="PTHR10159">
    <property type="entry name" value="DUAL SPECIFICITY PROTEIN PHOSPHATASE"/>
    <property type="match status" value="1"/>
</dbReference>
<dbReference type="CDD" id="cd14498">
    <property type="entry name" value="DSP"/>
    <property type="match status" value="1"/>
</dbReference>
<name>A0AAD1XYL6_EUPCR</name>
<dbReference type="EC" id="3.1.3.48" evidence="2"/>
<feature type="domain" description="Tyrosine specific protein phosphatases" evidence="6">
    <location>
        <begin position="78"/>
        <end position="136"/>
    </location>
</feature>
<dbReference type="PROSITE" id="PS50054">
    <property type="entry name" value="TYR_PHOSPHATASE_DUAL"/>
    <property type="match status" value="1"/>
</dbReference>
<comment type="similarity">
    <text evidence="1">Belongs to the protein-tyrosine phosphatase family. Non-receptor class dual specificity subfamily.</text>
</comment>
<dbReference type="Gene3D" id="3.90.190.10">
    <property type="entry name" value="Protein tyrosine phosphatase superfamily"/>
    <property type="match status" value="1"/>
</dbReference>
<proteinExistence type="inferred from homology"/>
<protein>
    <recommendedName>
        <fullName evidence="2">protein-tyrosine-phosphatase</fullName>
        <ecNumber evidence="2">3.1.3.48</ecNumber>
    </recommendedName>
</protein>
<reference evidence="7" key="1">
    <citation type="submission" date="2023-07" db="EMBL/GenBank/DDBJ databases">
        <authorList>
            <consortium name="AG Swart"/>
            <person name="Singh M."/>
            <person name="Singh A."/>
            <person name="Seah K."/>
            <person name="Emmerich C."/>
        </authorList>
    </citation>
    <scope>NUCLEOTIDE SEQUENCE</scope>
    <source>
        <strain evidence="7">DP1</strain>
    </source>
</reference>
<gene>
    <name evidence="7" type="ORF">ECRASSUSDP1_LOCUS22751</name>
</gene>
<dbReference type="EMBL" id="CAMPGE010023347">
    <property type="protein sequence ID" value="CAI2381299.1"/>
    <property type="molecule type" value="Genomic_DNA"/>
</dbReference>
<dbReference type="Proteomes" id="UP001295684">
    <property type="component" value="Unassembled WGS sequence"/>
</dbReference>
<keyword evidence="4" id="KW-0904">Protein phosphatase</keyword>
<sequence>MEPIAWLSQCKFGANDFHEIYPKVYLGSKHVSKSENKLEELGITHILSIGHEFCEMFRGKFDYKIIKVGDGAYDDIKQYFNEGTQYIETSIQNGGTILVHCAAGRSRSGAMMTAYSMLRDKIKLEDALNLVKSKRPKVDPNWGFLKQLKEFEEELDTPTYDV</sequence>
<keyword evidence="8" id="KW-1185">Reference proteome</keyword>
<dbReference type="InterPro" id="IPR020422">
    <property type="entry name" value="TYR_PHOSPHATASE_DUAL_dom"/>
</dbReference>
<evidence type="ECO:0000256" key="1">
    <source>
        <dbReference type="ARBA" id="ARBA00008601"/>
    </source>
</evidence>
<dbReference type="GO" id="GO:0043409">
    <property type="term" value="P:negative regulation of MAPK cascade"/>
    <property type="evidence" value="ECO:0007669"/>
    <property type="project" value="TreeGrafter"/>
</dbReference>
<evidence type="ECO:0000256" key="4">
    <source>
        <dbReference type="ARBA" id="ARBA00022912"/>
    </source>
</evidence>
<dbReference type="PROSITE" id="PS50056">
    <property type="entry name" value="TYR_PHOSPHATASE_2"/>
    <property type="match status" value="1"/>
</dbReference>
<evidence type="ECO:0000256" key="3">
    <source>
        <dbReference type="ARBA" id="ARBA00022801"/>
    </source>
</evidence>
<organism evidence="7 8">
    <name type="scientific">Euplotes crassus</name>
    <dbReference type="NCBI Taxonomy" id="5936"/>
    <lineage>
        <taxon>Eukaryota</taxon>
        <taxon>Sar</taxon>
        <taxon>Alveolata</taxon>
        <taxon>Ciliophora</taxon>
        <taxon>Intramacronucleata</taxon>
        <taxon>Spirotrichea</taxon>
        <taxon>Hypotrichia</taxon>
        <taxon>Euplotida</taxon>
        <taxon>Euplotidae</taxon>
        <taxon>Moneuplotes</taxon>
    </lineage>
</organism>
<evidence type="ECO:0000313" key="8">
    <source>
        <dbReference type="Proteomes" id="UP001295684"/>
    </source>
</evidence>
<keyword evidence="3" id="KW-0378">Hydrolase</keyword>
<accession>A0AAD1XYL6</accession>
<dbReference type="InterPro" id="IPR000387">
    <property type="entry name" value="Tyr_Pase_dom"/>
</dbReference>
<dbReference type="PROSITE" id="PS00383">
    <property type="entry name" value="TYR_PHOSPHATASE_1"/>
    <property type="match status" value="1"/>
</dbReference>
<dbReference type="PANTHER" id="PTHR10159:SF519">
    <property type="entry name" value="DUAL SPECIFICITY PROTEIN PHOSPHATASE MPK3"/>
    <property type="match status" value="1"/>
</dbReference>
<dbReference type="SMART" id="SM00195">
    <property type="entry name" value="DSPc"/>
    <property type="match status" value="1"/>
</dbReference>
<comment type="caution">
    <text evidence="7">The sequence shown here is derived from an EMBL/GenBank/DDBJ whole genome shotgun (WGS) entry which is preliminary data.</text>
</comment>
<dbReference type="InterPro" id="IPR029021">
    <property type="entry name" value="Prot-tyrosine_phosphatase-like"/>
</dbReference>
<evidence type="ECO:0000313" key="7">
    <source>
        <dbReference type="EMBL" id="CAI2381299.1"/>
    </source>
</evidence>
<dbReference type="Pfam" id="PF00782">
    <property type="entry name" value="DSPc"/>
    <property type="match status" value="1"/>
</dbReference>
<dbReference type="AlphaFoldDB" id="A0AAD1XYL6"/>
<dbReference type="GO" id="GO:0004725">
    <property type="term" value="F:protein tyrosine phosphatase activity"/>
    <property type="evidence" value="ECO:0007669"/>
    <property type="project" value="UniProtKB-EC"/>
</dbReference>
<dbReference type="InterPro" id="IPR016130">
    <property type="entry name" value="Tyr_Pase_AS"/>
</dbReference>
<evidence type="ECO:0000259" key="5">
    <source>
        <dbReference type="PROSITE" id="PS50054"/>
    </source>
</evidence>
<dbReference type="GO" id="GO:0005737">
    <property type="term" value="C:cytoplasm"/>
    <property type="evidence" value="ECO:0007669"/>
    <property type="project" value="TreeGrafter"/>
</dbReference>
<evidence type="ECO:0000259" key="6">
    <source>
        <dbReference type="PROSITE" id="PS50056"/>
    </source>
</evidence>
<dbReference type="InterPro" id="IPR000340">
    <property type="entry name" value="Dual-sp_phosphatase_cat-dom"/>
</dbReference>
<dbReference type="SUPFAM" id="SSF52799">
    <property type="entry name" value="(Phosphotyrosine protein) phosphatases II"/>
    <property type="match status" value="1"/>
</dbReference>